<dbReference type="Proteomes" id="UP001642406">
    <property type="component" value="Unassembled WGS sequence"/>
</dbReference>
<reference evidence="2 3" key="1">
    <citation type="submission" date="2024-01" db="EMBL/GenBank/DDBJ databases">
        <authorList>
            <person name="Allen C."/>
            <person name="Tagirdzhanova G."/>
        </authorList>
    </citation>
    <scope>NUCLEOTIDE SEQUENCE [LARGE SCALE GENOMIC DNA]</scope>
</reference>
<keyword evidence="3" id="KW-1185">Reference proteome</keyword>
<evidence type="ECO:0000256" key="1">
    <source>
        <dbReference type="SAM" id="MobiDB-lite"/>
    </source>
</evidence>
<evidence type="ECO:0008006" key="4">
    <source>
        <dbReference type="Google" id="ProtNLM"/>
    </source>
</evidence>
<dbReference type="EMBL" id="CAWUHC010000218">
    <property type="protein sequence ID" value="CAK7237882.1"/>
    <property type="molecule type" value="Genomic_DNA"/>
</dbReference>
<evidence type="ECO:0000313" key="2">
    <source>
        <dbReference type="EMBL" id="CAK7237882.1"/>
    </source>
</evidence>
<feature type="compositionally biased region" description="Low complexity" evidence="1">
    <location>
        <begin position="7"/>
        <end position="21"/>
    </location>
</feature>
<name>A0ABP0D0F0_9PEZI</name>
<comment type="caution">
    <text evidence="2">The sequence shown here is derived from an EMBL/GenBank/DDBJ whole genome shotgun (WGS) entry which is preliminary data.</text>
</comment>
<evidence type="ECO:0000313" key="3">
    <source>
        <dbReference type="Proteomes" id="UP001642406"/>
    </source>
</evidence>
<gene>
    <name evidence="2" type="ORF">SBRCBS47491_010189</name>
</gene>
<feature type="region of interest" description="Disordered" evidence="1">
    <location>
        <begin position="1"/>
        <end position="21"/>
    </location>
</feature>
<organism evidence="2 3">
    <name type="scientific">Sporothrix bragantina</name>
    <dbReference type="NCBI Taxonomy" id="671064"/>
    <lineage>
        <taxon>Eukaryota</taxon>
        <taxon>Fungi</taxon>
        <taxon>Dikarya</taxon>
        <taxon>Ascomycota</taxon>
        <taxon>Pezizomycotina</taxon>
        <taxon>Sordariomycetes</taxon>
        <taxon>Sordariomycetidae</taxon>
        <taxon>Ophiostomatales</taxon>
        <taxon>Ophiostomataceae</taxon>
        <taxon>Sporothrix</taxon>
    </lineage>
</organism>
<sequence length="120" mass="12182">MSDKVQPWKAAWPATTANANASPDTAVEYGVARGDIAVVDGTAANVKPAAPLRLEQAAVKTQPWKASWPGAEAAAAGLNTKSSAGTVAEYGVPKGDIAVVDGTAANVKPSTQKTVRVVRA</sequence>
<protein>
    <recommendedName>
        <fullName evidence="4">Hypervirulence associated protein TUDOR domain-containing protein</fullName>
    </recommendedName>
</protein>
<accession>A0ABP0D0F0</accession>
<proteinExistence type="predicted"/>